<evidence type="ECO:0000313" key="1">
    <source>
        <dbReference type="EMBL" id="JAH97106.1"/>
    </source>
</evidence>
<accession>A0A0E9X3P9</accession>
<sequence>MSLLEWMKYTACDGCGCEFTFRNPIGHLSGCSALHEPATLSLVLGLRGKSTAEILCADLLSFIKRHFFYTVEMNVLAGFNKIFLM</sequence>
<dbReference type="AlphaFoldDB" id="A0A0E9X3P9"/>
<reference evidence="1" key="1">
    <citation type="submission" date="2014-11" db="EMBL/GenBank/DDBJ databases">
        <authorList>
            <person name="Amaro Gonzalez C."/>
        </authorList>
    </citation>
    <scope>NUCLEOTIDE SEQUENCE</scope>
</reference>
<protein>
    <submittedName>
        <fullName evidence="1">Uncharacterized protein</fullName>
    </submittedName>
</protein>
<dbReference type="EMBL" id="GBXM01011471">
    <property type="protein sequence ID" value="JAH97106.1"/>
    <property type="molecule type" value="Transcribed_RNA"/>
</dbReference>
<reference evidence="1" key="2">
    <citation type="journal article" date="2015" name="Fish Shellfish Immunol.">
        <title>Early steps in the European eel (Anguilla anguilla)-Vibrio vulnificus interaction in the gills: Role of the RtxA13 toxin.</title>
        <authorList>
            <person name="Callol A."/>
            <person name="Pajuelo D."/>
            <person name="Ebbesson L."/>
            <person name="Teles M."/>
            <person name="MacKenzie S."/>
            <person name="Amaro C."/>
        </authorList>
    </citation>
    <scope>NUCLEOTIDE SEQUENCE</scope>
</reference>
<name>A0A0E9X3P9_ANGAN</name>
<organism evidence="1">
    <name type="scientific">Anguilla anguilla</name>
    <name type="common">European freshwater eel</name>
    <name type="synonym">Muraena anguilla</name>
    <dbReference type="NCBI Taxonomy" id="7936"/>
    <lineage>
        <taxon>Eukaryota</taxon>
        <taxon>Metazoa</taxon>
        <taxon>Chordata</taxon>
        <taxon>Craniata</taxon>
        <taxon>Vertebrata</taxon>
        <taxon>Euteleostomi</taxon>
        <taxon>Actinopterygii</taxon>
        <taxon>Neopterygii</taxon>
        <taxon>Teleostei</taxon>
        <taxon>Anguilliformes</taxon>
        <taxon>Anguillidae</taxon>
        <taxon>Anguilla</taxon>
    </lineage>
</organism>
<proteinExistence type="predicted"/>